<keyword evidence="4" id="KW-1185">Reference proteome</keyword>
<feature type="transmembrane region" description="Helical" evidence="1">
    <location>
        <begin position="83"/>
        <end position="104"/>
    </location>
</feature>
<evidence type="ECO:0000313" key="3">
    <source>
        <dbReference type="EMBL" id="KAA5542500.1"/>
    </source>
</evidence>
<dbReference type="Proteomes" id="UP000323426">
    <property type="component" value="Unassembled WGS sequence"/>
</dbReference>
<feature type="transmembrane region" description="Helical" evidence="1">
    <location>
        <begin position="20"/>
        <end position="38"/>
    </location>
</feature>
<dbReference type="InterPro" id="IPR010559">
    <property type="entry name" value="Sig_transdc_His_kin_internal"/>
</dbReference>
<dbReference type="InterPro" id="IPR036890">
    <property type="entry name" value="HATPase_C_sf"/>
</dbReference>
<protein>
    <recommendedName>
        <fullName evidence="2">Signal transduction histidine kinase internal region domain-containing protein</fullName>
    </recommendedName>
</protein>
<dbReference type="PANTHER" id="PTHR34220:SF7">
    <property type="entry name" value="SENSOR HISTIDINE KINASE YPDA"/>
    <property type="match status" value="1"/>
</dbReference>
<keyword evidence="1" id="KW-0812">Transmembrane</keyword>
<organism evidence="3 4">
    <name type="scientific">Adhaeribacter rhizoryzae</name>
    <dbReference type="NCBI Taxonomy" id="2607907"/>
    <lineage>
        <taxon>Bacteria</taxon>
        <taxon>Pseudomonadati</taxon>
        <taxon>Bacteroidota</taxon>
        <taxon>Cytophagia</taxon>
        <taxon>Cytophagales</taxon>
        <taxon>Hymenobacteraceae</taxon>
        <taxon>Adhaeribacter</taxon>
    </lineage>
</organism>
<dbReference type="Pfam" id="PF06580">
    <property type="entry name" value="His_kinase"/>
    <property type="match status" value="1"/>
</dbReference>
<comment type="caution">
    <text evidence="3">The sequence shown here is derived from an EMBL/GenBank/DDBJ whole genome shotgun (WGS) entry which is preliminary data.</text>
</comment>
<dbReference type="SUPFAM" id="SSF55874">
    <property type="entry name" value="ATPase domain of HSP90 chaperone/DNA topoisomerase II/histidine kinase"/>
    <property type="match status" value="1"/>
</dbReference>
<feature type="transmembrane region" description="Helical" evidence="1">
    <location>
        <begin position="50"/>
        <end position="71"/>
    </location>
</feature>
<keyword evidence="1" id="KW-0472">Membrane</keyword>
<dbReference type="AlphaFoldDB" id="A0A5M6D7N9"/>
<gene>
    <name evidence="3" type="ORF">F0145_18800</name>
</gene>
<keyword evidence="1" id="KW-1133">Transmembrane helix</keyword>
<dbReference type="PANTHER" id="PTHR34220">
    <property type="entry name" value="SENSOR HISTIDINE KINASE YPDA"/>
    <property type="match status" value="1"/>
</dbReference>
<accession>A0A5M6D7N9</accession>
<dbReference type="Gene3D" id="3.30.565.10">
    <property type="entry name" value="Histidine kinase-like ATPase, C-terminal domain"/>
    <property type="match status" value="1"/>
</dbReference>
<dbReference type="GO" id="GO:0016020">
    <property type="term" value="C:membrane"/>
    <property type="evidence" value="ECO:0007669"/>
    <property type="project" value="InterPro"/>
</dbReference>
<dbReference type="EMBL" id="VWSF01000017">
    <property type="protein sequence ID" value="KAA5542500.1"/>
    <property type="molecule type" value="Genomic_DNA"/>
</dbReference>
<feature type="transmembrane region" description="Helical" evidence="1">
    <location>
        <begin position="141"/>
        <end position="160"/>
    </location>
</feature>
<dbReference type="RefSeq" id="WP_150090822.1">
    <property type="nucleotide sequence ID" value="NZ_VWSF01000017.1"/>
</dbReference>
<dbReference type="GO" id="GO:0000155">
    <property type="term" value="F:phosphorelay sensor kinase activity"/>
    <property type="evidence" value="ECO:0007669"/>
    <property type="project" value="InterPro"/>
</dbReference>
<feature type="domain" description="Signal transduction histidine kinase internal region" evidence="2">
    <location>
        <begin position="184"/>
        <end position="260"/>
    </location>
</feature>
<sequence length="370" mass="42637">MRLPLDTLLLKRQIKPSWRIASHVLFWLVFFGSIWHFNSISFNPYRNSPLVYLSPLRGTITLILIYYPLVYGVGLKLIPKKKWLAVIAASLALLISFTFIDYIAEMLILNLCQPCREAVQTQTKYYGYLQRGWLAVVSSRVVSLGVLFGLIVYITPAIAIKAGLEYHRQYIQNLKLNRDNIQLELNFLKAQLNPHFLFNTLNNLYGLIIHGRNEQSAETVARLSDFMRYTLYDSAEDKIALNKEVSLIKNYLELEKLRLNYTPVCFEYVIDNQVYIVPPLLFMPLIENAFKYNLDAPQSPAIHIKLTVQDHVLHFCCQNSFEPQRAKNQTGGIGLANLQKRLAIYYPGKHTYHTQINGTAYETQLTINLA</sequence>
<name>A0A5M6D7N9_9BACT</name>
<dbReference type="InterPro" id="IPR050640">
    <property type="entry name" value="Bact_2-comp_sensor_kinase"/>
</dbReference>
<evidence type="ECO:0000313" key="4">
    <source>
        <dbReference type="Proteomes" id="UP000323426"/>
    </source>
</evidence>
<reference evidence="3 4" key="1">
    <citation type="submission" date="2019-09" db="EMBL/GenBank/DDBJ databases">
        <title>Genome sequence and assembly of Adhaeribacter sp.</title>
        <authorList>
            <person name="Chhetri G."/>
        </authorList>
    </citation>
    <scope>NUCLEOTIDE SEQUENCE [LARGE SCALE GENOMIC DNA]</scope>
    <source>
        <strain evidence="3 4">DK36</strain>
    </source>
</reference>
<evidence type="ECO:0000259" key="2">
    <source>
        <dbReference type="Pfam" id="PF06580"/>
    </source>
</evidence>
<proteinExistence type="predicted"/>
<evidence type="ECO:0000256" key="1">
    <source>
        <dbReference type="SAM" id="Phobius"/>
    </source>
</evidence>